<keyword evidence="2 7" id="KW-0812">Transmembrane</keyword>
<evidence type="ECO:0000256" key="4">
    <source>
        <dbReference type="ARBA" id="ARBA00022989"/>
    </source>
</evidence>
<feature type="region of interest" description="Disordered" evidence="6">
    <location>
        <begin position="536"/>
        <end position="561"/>
    </location>
</feature>
<feature type="transmembrane region" description="Helical" evidence="7">
    <location>
        <begin position="95"/>
        <end position="115"/>
    </location>
</feature>
<feature type="domain" description="ResB-like" evidence="8">
    <location>
        <begin position="40"/>
        <end position="521"/>
    </location>
</feature>
<dbReference type="Pfam" id="PF05140">
    <property type="entry name" value="ResB"/>
    <property type="match status" value="1"/>
</dbReference>
<dbReference type="PANTHER" id="PTHR31566">
    <property type="entry name" value="CYTOCHROME C BIOGENESIS PROTEIN CCS1, CHLOROPLASTIC"/>
    <property type="match status" value="1"/>
</dbReference>
<protein>
    <submittedName>
        <fullName evidence="9">Cytochrome c biogenesis protein</fullName>
    </submittedName>
</protein>
<keyword evidence="4 7" id="KW-1133">Transmembrane helix</keyword>
<evidence type="ECO:0000313" key="10">
    <source>
        <dbReference type="Proteomes" id="UP001185069"/>
    </source>
</evidence>
<organism evidence="9 10">
    <name type="scientific">Arthrobacter russicus</name>
    <dbReference type="NCBI Taxonomy" id="172040"/>
    <lineage>
        <taxon>Bacteria</taxon>
        <taxon>Bacillati</taxon>
        <taxon>Actinomycetota</taxon>
        <taxon>Actinomycetes</taxon>
        <taxon>Micrococcales</taxon>
        <taxon>Micrococcaceae</taxon>
        <taxon>Arthrobacter</taxon>
    </lineage>
</organism>
<accession>A0ABU1JCQ2</accession>
<dbReference type="Proteomes" id="UP001185069">
    <property type="component" value="Unassembled WGS sequence"/>
</dbReference>
<proteinExistence type="predicted"/>
<dbReference type="InterPro" id="IPR023494">
    <property type="entry name" value="Cyt_c_bgen_Ccs1/CcsB/ResB"/>
</dbReference>
<evidence type="ECO:0000313" key="9">
    <source>
        <dbReference type="EMBL" id="MDR6270200.1"/>
    </source>
</evidence>
<evidence type="ECO:0000256" key="3">
    <source>
        <dbReference type="ARBA" id="ARBA00022748"/>
    </source>
</evidence>
<reference evidence="9 10" key="1">
    <citation type="submission" date="2023-07" db="EMBL/GenBank/DDBJ databases">
        <title>Sequencing the genomes of 1000 actinobacteria strains.</title>
        <authorList>
            <person name="Klenk H.-P."/>
        </authorList>
    </citation>
    <scope>NUCLEOTIDE SEQUENCE [LARGE SCALE GENOMIC DNA]</scope>
    <source>
        <strain evidence="9 10">DSM 14555</strain>
    </source>
</reference>
<keyword evidence="3" id="KW-0201">Cytochrome c-type biogenesis</keyword>
<evidence type="ECO:0000256" key="1">
    <source>
        <dbReference type="ARBA" id="ARBA00004141"/>
    </source>
</evidence>
<evidence type="ECO:0000259" key="8">
    <source>
        <dbReference type="Pfam" id="PF05140"/>
    </source>
</evidence>
<evidence type="ECO:0000256" key="5">
    <source>
        <dbReference type="ARBA" id="ARBA00023136"/>
    </source>
</evidence>
<keyword evidence="5 7" id="KW-0472">Membrane</keyword>
<feature type="transmembrane region" description="Helical" evidence="7">
    <location>
        <begin position="468"/>
        <end position="486"/>
    </location>
</feature>
<comment type="caution">
    <text evidence="9">The sequence shown here is derived from an EMBL/GenBank/DDBJ whole genome shotgun (WGS) entry which is preliminary data.</text>
</comment>
<feature type="transmembrane region" description="Helical" evidence="7">
    <location>
        <begin position="195"/>
        <end position="218"/>
    </location>
</feature>
<dbReference type="EMBL" id="JAVDQF010000001">
    <property type="protein sequence ID" value="MDR6270200.1"/>
    <property type="molecule type" value="Genomic_DNA"/>
</dbReference>
<comment type="subcellular location">
    <subcellularLocation>
        <location evidence="1">Membrane</location>
        <topology evidence="1">Multi-pass membrane protein</topology>
    </subcellularLocation>
</comment>
<dbReference type="PANTHER" id="PTHR31566:SF0">
    <property type="entry name" value="CYTOCHROME C BIOGENESIS PROTEIN CCS1, CHLOROPLASTIC"/>
    <property type="match status" value="1"/>
</dbReference>
<sequence length="561" mass="61404">MSSKKKTSGAADQTAKDDVALPKLGFLGMLRWIWTQLTSMRTALFLLLMVAVASVPGSIFPQRIQSTAVVAKYIQDNPVSGPIMDWFQLFDVFESSWFSAIYILLFISLIGCVVPRARQHYKAMRSVPPRTPARLSRLPEYGTLQIPAAAGLSAQAAIEDARAILKKRGYRVDVRDGDRPSVGAERGFLKEIGNLVFHVSLIGVLVAVAIGGLFGFSYQRVLVTGDTVVNNLASIDQFTKGTNFDPNWLQPFSVQLDKFDVQFDRNSTSRKVQPLDFTAYLTVKDSPEAQPQQKILKVNEPLEVANTSLYLLGNGYAPHFTVRDGNGNVAFSDFVVARLQDPDFTSSVVIKVPDAKPDQLSFSGLFLPTAFQGADGVDISIDPDPGNPKVLLNSYYGDLGLDNGQPQNVFVLDASKLKPLNDRKLPAGGISLSGGQTYQLPEGKGSITFDGLTRYAGIEVRSNPAQQYVLLFSVTAVIGLLGSLFLSRRRIWVRTGEHPDGRVMVEYGLLARGEDYRLSSEASGLRNQLVKTWNISENSEQDERAGAEDATAAEDPKAKED</sequence>
<gene>
    <name evidence="9" type="ORF">JOE69_002438</name>
</gene>
<evidence type="ECO:0000256" key="2">
    <source>
        <dbReference type="ARBA" id="ARBA00022692"/>
    </source>
</evidence>
<evidence type="ECO:0000256" key="6">
    <source>
        <dbReference type="SAM" id="MobiDB-lite"/>
    </source>
</evidence>
<dbReference type="InterPro" id="IPR007816">
    <property type="entry name" value="ResB-like_domain"/>
</dbReference>
<evidence type="ECO:0000256" key="7">
    <source>
        <dbReference type="SAM" id="Phobius"/>
    </source>
</evidence>
<keyword evidence="10" id="KW-1185">Reference proteome</keyword>
<name>A0ABU1JCQ2_9MICC</name>